<name>A0ABT9GP13_9GAMM</name>
<dbReference type="Gene3D" id="1.10.246.130">
    <property type="match status" value="1"/>
</dbReference>
<dbReference type="RefSeq" id="WP_305944828.1">
    <property type="nucleotide sequence ID" value="NZ_JAUZVY010000002.1"/>
</dbReference>
<dbReference type="InterPro" id="IPR029055">
    <property type="entry name" value="Ntn_hydrolases_N"/>
</dbReference>
<dbReference type="NCBIfam" id="TIGR00066">
    <property type="entry name" value="g_glut_trans"/>
    <property type="match status" value="1"/>
</dbReference>
<dbReference type="Proteomes" id="UP001236258">
    <property type="component" value="Unassembled WGS sequence"/>
</dbReference>
<evidence type="ECO:0000256" key="2">
    <source>
        <dbReference type="ARBA" id="ARBA00001089"/>
    </source>
</evidence>
<comment type="similarity">
    <text evidence="3 9">Belongs to the gamma-glutamyltransferase family.</text>
</comment>
<keyword evidence="9" id="KW-0317">Glutathione biosynthesis</keyword>
<gene>
    <name evidence="11" type="primary">ggt</name>
    <name evidence="11" type="ORF">Q3O59_06650</name>
</gene>
<dbReference type="InterPro" id="IPR051792">
    <property type="entry name" value="GGT_bact"/>
</dbReference>
<evidence type="ECO:0000256" key="9">
    <source>
        <dbReference type="RuleBase" id="RU368036"/>
    </source>
</evidence>
<evidence type="ECO:0000256" key="4">
    <source>
        <dbReference type="ARBA" id="ARBA00022679"/>
    </source>
</evidence>
<evidence type="ECO:0000256" key="3">
    <source>
        <dbReference type="ARBA" id="ARBA00009381"/>
    </source>
</evidence>
<dbReference type="InterPro" id="IPR043138">
    <property type="entry name" value="GGT_lsub"/>
</dbReference>
<dbReference type="Pfam" id="PF01019">
    <property type="entry name" value="G_glu_transpept"/>
    <property type="match status" value="1"/>
</dbReference>
<evidence type="ECO:0000256" key="5">
    <source>
        <dbReference type="ARBA" id="ARBA00022801"/>
    </source>
</evidence>
<reference evidence="11 12" key="1">
    <citation type="submission" date="2023-08" db="EMBL/GenBank/DDBJ databases">
        <authorList>
            <person name="Joshi A."/>
            <person name="Thite S."/>
        </authorList>
    </citation>
    <scope>NUCLEOTIDE SEQUENCE [LARGE SCALE GENOMIC DNA]</scope>
    <source>
        <strain evidence="11 12">1E1</strain>
    </source>
</reference>
<keyword evidence="10" id="KW-0732">Signal</keyword>
<comment type="caution">
    <text evidence="11">The sequence shown here is derived from an EMBL/GenBank/DDBJ whole genome shotgun (WGS) entry which is preliminary data.</text>
</comment>
<accession>A0ABT9GP13</accession>
<feature type="chain" id="PRO_5046942560" description="Glutathione hydrolase proenzyme" evidence="10">
    <location>
        <begin position="20"/>
        <end position="580"/>
    </location>
</feature>
<comment type="catalytic activity">
    <reaction evidence="1 9">
        <text>an S-substituted glutathione + H2O = an S-substituted L-cysteinylglycine + L-glutamate</text>
        <dbReference type="Rhea" id="RHEA:59468"/>
        <dbReference type="ChEBI" id="CHEBI:15377"/>
        <dbReference type="ChEBI" id="CHEBI:29985"/>
        <dbReference type="ChEBI" id="CHEBI:90779"/>
        <dbReference type="ChEBI" id="CHEBI:143103"/>
        <dbReference type="EC" id="3.4.19.13"/>
    </reaction>
</comment>
<organism evidence="11 12">
    <name type="scientific">Alkalimonas delamerensis</name>
    <dbReference type="NCBI Taxonomy" id="265981"/>
    <lineage>
        <taxon>Bacteria</taxon>
        <taxon>Pseudomonadati</taxon>
        <taxon>Pseudomonadota</taxon>
        <taxon>Gammaproteobacteria</taxon>
        <taxon>Alkalimonas</taxon>
    </lineage>
</organism>
<evidence type="ECO:0000313" key="11">
    <source>
        <dbReference type="EMBL" id="MDP4528710.1"/>
    </source>
</evidence>
<protein>
    <recommendedName>
        <fullName evidence="9">Glutathione hydrolase proenzyme</fullName>
        <ecNumber evidence="9">2.3.2.2</ecNumber>
        <ecNumber evidence="9">3.4.19.13</ecNumber>
    </recommendedName>
    <component>
        <recommendedName>
            <fullName evidence="9">Glutathione hydrolase large chain</fullName>
        </recommendedName>
    </component>
    <component>
        <recommendedName>
            <fullName evidence="9">Glutathione hydrolase small chain</fullName>
        </recommendedName>
    </component>
</protein>
<dbReference type="EC" id="3.4.19.13" evidence="9"/>
<dbReference type="EMBL" id="JAUZVY010000002">
    <property type="protein sequence ID" value="MDP4528710.1"/>
    <property type="molecule type" value="Genomic_DNA"/>
</dbReference>
<keyword evidence="6 9" id="KW-0865">Zymogen</keyword>
<dbReference type="EC" id="2.3.2.2" evidence="9"/>
<evidence type="ECO:0000313" key="12">
    <source>
        <dbReference type="Proteomes" id="UP001236258"/>
    </source>
</evidence>
<keyword evidence="12" id="KW-1185">Reference proteome</keyword>
<dbReference type="PANTHER" id="PTHR43199">
    <property type="entry name" value="GLUTATHIONE HYDROLASE"/>
    <property type="match status" value="1"/>
</dbReference>
<dbReference type="InterPro" id="IPR043137">
    <property type="entry name" value="GGT_ssub_C"/>
</dbReference>
<evidence type="ECO:0000256" key="7">
    <source>
        <dbReference type="ARBA" id="ARBA00023315"/>
    </source>
</evidence>
<dbReference type="PROSITE" id="PS00462">
    <property type="entry name" value="G_GLU_TRANSPEPTIDASE"/>
    <property type="match status" value="1"/>
</dbReference>
<dbReference type="Gene3D" id="3.60.20.40">
    <property type="match status" value="1"/>
</dbReference>
<dbReference type="InterPro" id="IPR055262">
    <property type="entry name" value="GGT_CS"/>
</dbReference>
<feature type="signal peptide" evidence="10">
    <location>
        <begin position="1"/>
        <end position="19"/>
    </location>
</feature>
<comment type="pathway">
    <text evidence="9">Sulfur metabolism; glutathione metabolism.</text>
</comment>
<keyword evidence="4 9" id="KW-0808">Transferase</keyword>
<comment type="PTM">
    <text evidence="9">Cleaved by autocatalysis into a large and a small subunit.</text>
</comment>
<evidence type="ECO:0000256" key="8">
    <source>
        <dbReference type="ARBA" id="ARBA00047417"/>
    </source>
</evidence>
<sequence length="580" mass="62658">MLKLALFGCVIGWTSAVTAAAPLSAVTPQTAAVASPDAYGAKTARRILQQGGNAVDAAIATAFSLAVTYPEAGNIGGGGFMVIWFEGQPYYLDYRETAPSASYRDMYLDDDRQVIDNLSLIGHLASGVPGTVMGMWQAHQRFGSLPWADLMQPAIELAEHGFKVPETLQQYGGSALERYQGKTNFADYFASMTPGELFQQPELAATLGRIAEQGADDFYQGKTAELIVAEMQRGGGLISFEDLASYQALWREPLIFPWRAYQLITVAPPSSGGIALSQLLSLKQHRQHDFAGVDHNSAQYVHLLAEISKRVFADRADYLGDPAFTRVPQQQLLAADYLARRASEINPKAISVTEDVLPGLESPQTTHFSIVDHAGNAVANTYTLNLDFGSGVVVSGAGFLMNNEMDDFAIKPGVPNAFGVVGGDANAIEPGKRMLSSMTPSLLVQENEVRLVIGTPGGSTIFTSVFQVINNLYDFGMSLEDAVAAPRFHHQLLPKDQIAIEPYQLLSNEVQQQLGAMGYRLHLQRWSLGDIQAIQRTAETITAVADPRGRGLALLVESAKVKEEPNQTEPDATSVLGSTM</sequence>
<dbReference type="GO" id="GO:0103068">
    <property type="term" value="F:leukotriene C4 gamma-glutamyl transferase activity"/>
    <property type="evidence" value="ECO:0007669"/>
    <property type="project" value="UniProtKB-EC"/>
</dbReference>
<evidence type="ECO:0000256" key="10">
    <source>
        <dbReference type="SAM" id="SignalP"/>
    </source>
</evidence>
<dbReference type="InterPro" id="IPR000101">
    <property type="entry name" value="GGT_peptidase"/>
</dbReference>
<evidence type="ECO:0000256" key="6">
    <source>
        <dbReference type="ARBA" id="ARBA00023145"/>
    </source>
</evidence>
<dbReference type="PRINTS" id="PR01210">
    <property type="entry name" value="GGTRANSPTASE"/>
</dbReference>
<evidence type="ECO:0000256" key="1">
    <source>
        <dbReference type="ARBA" id="ARBA00001049"/>
    </source>
</evidence>
<comment type="subunit">
    <text evidence="9">This enzyme consists of two polypeptide chains, which are synthesized in precursor form from a single polypeptide.</text>
</comment>
<keyword evidence="5 9" id="KW-0378">Hydrolase</keyword>
<comment type="catalytic activity">
    <reaction evidence="2 9">
        <text>glutathione + H2O = L-cysteinylglycine + L-glutamate</text>
        <dbReference type="Rhea" id="RHEA:28807"/>
        <dbReference type="ChEBI" id="CHEBI:15377"/>
        <dbReference type="ChEBI" id="CHEBI:29985"/>
        <dbReference type="ChEBI" id="CHEBI:57925"/>
        <dbReference type="ChEBI" id="CHEBI:61694"/>
        <dbReference type="EC" id="3.4.19.13"/>
    </reaction>
</comment>
<keyword evidence="7 9" id="KW-0012">Acyltransferase</keyword>
<dbReference type="SUPFAM" id="SSF56235">
    <property type="entry name" value="N-terminal nucleophile aminohydrolases (Ntn hydrolases)"/>
    <property type="match status" value="1"/>
</dbReference>
<dbReference type="PANTHER" id="PTHR43199:SF1">
    <property type="entry name" value="GLUTATHIONE HYDROLASE PROENZYME"/>
    <property type="match status" value="1"/>
</dbReference>
<comment type="catalytic activity">
    <reaction evidence="8 9">
        <text>an N-terminal (5-L-glutamyl)-[peptide] + an alpha-amino acid = 5-L-glutamyl amino acid + an N-terminal L-alpha-aminoacyl-[peptide]</text>
        <dbReference type="Rhea" id="RHEA:23904"/>
        <dbReference type="Rhea" id="RHEA-COMP:9780"/>
        <dbReference type="Rhea" id="RHEA-COMP:9795"/>
        <dbReference type="ChEBI" id="CHEBI:77644"/>
        <dbReference type="ChEBI" id="CHEBI:78597"/>
        <dbReference type="ChEBI" id="CHEBI:78599"/>
        <dbReference type="ChEBI" id="CHEBI:78608"/>
        <dbReference type="EC" id="2.3.2.2"/>
    </reaction>
</comment>
<proteinExistence type="inferred from homology"/>